<evidence type="ECO:0000313" key="2">
    <source>
        <dbReference type="Proteomes" id="UP000234752"/>
    </source>
</evidence>
<sequence>MLLAVSDAILALACLWAGWSLLTEQATGPVRLLAAAILALAIPSSLGALHFAGWEPEWLTILHQDASEIYALLGFVSIAVALFLLPGTRRASWVVGLAVLLVGGLILAGQKPLVGSLSSLFILAGTLRLLLRSTGAARLWLGLSILGVVLAALTRIPGLMGPDARIIGLHLGLALWVATQAMGVRGYSSSADRMGPMSSTV</sequence>
<accession>A0A2K9N929</accession>
<keyword evidence="2" id="KW-1185">Reference proteome</keyword>
<dbReference type="AlphaFoldDB" id="A0A2K9N929"/>
<dbReference type="Proteomes" id="UP000234752">
    <property type="component" value="Chromosome eg_1"/>
</dbReference>
<dbReference type="EMBL" id="CP025611">
    <property type="protein sequence ID" value="AUN29056.1"/>
    <property type="molecule type" value="Genomic_DNA"/>
</dbReference>
<dbReference type="OrthoDB" id="9827389at2"/>
<evidence type="ECO:0000313" key="1">
    <source>
        <dbReference type="EMBL" id="AUN29056.1"/>
    </source>
</evidence>
<protein>
    <submittedName>
        <fullName evidence="1">Uncharacterized protein</fullName>
    </submittedName>
</protein>
<gene>
    <name evidence="1" type="ORF">C0V82_01415</name>
</gene>
<reference evidence="1 2" key="1">
    <citation type="submission" date="2017-12" db="EMBL/GenBank/DDBJ databases">
        <title>Genomes of bacteria within cyanobacterial aggregates.</title>
        <authorList>
            <person name="Cai H."/>
        </authorList>
    </citation>
    <scope>NUCLEOTIDE SEQUENCE [LARGE SCALE GENOMIC DNA]</scope>
    <source>
        <strain evidence="1 2">TH16</strain>
    </source>
</reference>
<name>A0A2K9N929_9PROT</name>
<dbReference type="KEGG" id="ncb:C0V82_01415"/>
<proteinExistence type="predicted"/>
<organism evidence="1 2">
    <name type="scientific">Niveispirillum cyanobacteriorum</name>
    <dbReference type="NCBI Taxonomy" id="1612173"/>
    <lineage>
        <taxon>Bacteria</taxon>
        <taxon>Pseudomonadati</taxon>
        <taxon>Pseudomonadota</taxon>
        <taxon>Alphaproteobacteria</taxon>
        <taxon>Rhodospirillales</taxon>
        <taxon>Azospirillaceae</taxon>
        <taxon>Niveispirillum</taxon>
    </lineage>
</organism>
<dbReference type="RefSeq" id="WP_102110806.1">
    <property type="nucleotide sequence ID" value="NZ_BMGN01000004.1"/>
</dbReference>